<dbReference type="PATRIC" id="fig|983917.3.peg.1707"/>
<dbReference type="AlphaFoldDB" id="I0HPZ7"/>
<proteinExistence type="predicted"/>
<feature type="domain" description="GGDEF" evidence="5">
    <location>
        <begin position="419"/>
        <end position="549"/>
    </location>
</feature>
<reference evidence="6 7" key="1">
    <citation type="journal article" date="2012" name="J. Bacteriol.">
        <title>Complete genome sequence of phototrophic betaproteobacterium Rubrivivax gelatinosus IL144.</title>
        <authorList>
            <person name="Nagashima S."/>
            <person name="Kamimura A."/>
            <person name="Shimizu T."/>
            <person name="Nakamura-isaki S."/>
            <person name="Aono E."/>
            <person name="Sakamoto K."/>
            <person name="Ichikawa N."/>
            <person name="Nakazawa H."/>
            <person name="Sekine M."/>
            <person name="Yamazaki S."/>
            <person name="Fujita N."/>
            <person name="Shimada K."/>
            <person name="Hanada S."/>
            <person name="Nagashima K.V.P."/>
        </authorList>
    </citation>
    <scope>NUCLEOTIDE SEQUENCE [LARGE SCALE GENOMIC DNA]</scope>
    <source>
        <strain evidence="7">NBRC 100245 / IL144</strain>
    </source>
</reference>
<dbReference type="eggNOG" id="COG3706">
    <property type="taxonomic scope" value="Bacteria"/>
</dbReference>
<dbReference type="PANTHER" id="PTHR45138:SF9">
    <property type="entry name" value="DIGUANYLATE CYCLASE DGCM-RELATED"/>
    <property type="match status" value="1"/>
</dbReference>
<gene>
    <name evidence="6" type="ordered locus">RGE_17430</name>
</gene>
<dbReference type="InterPro" id="IPR050469">
    <property type="entry name" value="Diguanylate_Cyclase"/>
</dbReference>
<evidence type="ECO:0000256" key="4">
    <source>
        <dbReference type="SAM" id="MobiDB-lite"/>
    </source>
</evidence>
<evidence type="ECO:0000259" key="5">
    <source>
        <dbReference type="PROSITE" id="PS50887"/>
    </source>
</evidence>
<dbReference type="NCBIfam" id="TIGR00254">
    <property type="entry name" value="GGDEF"/>
    <property type="match status" value="1"/>
</dbReference>
<dbReference type="STRING" id="983917.RGE_17430"/>
<comment type="catalytic activity">
    <reaction evidence="2">
        <text>2 GTP = 3',3'-c-di-GMP + 2 diphosphate</text>
        <dbReference type="Rhea" id="RHEA:24898"/>
        <dbReference type="ChEBI" id="CHEBI:33019"/>
        <dbReference type="ChEBI" id="CHEBI:37565"/>
        <dbReference type="ChEBI" id="CHEBI:58805"/>
        <dbReference type="EC" id="2.7.7.65"/>
    </reaction>
</comment>
<dbReference type="Pfam" id="PF00990">
    <property type="entry name" value="GGDEF"/>
    <property type="match status" value="1"/>
</dbReference>
<feature type="coiled-coil region" evidence="3">
    <location>
        <begin position="351"/>
        <end position="385"/>
    </location>
</feature>
<dbReference type="EC" id="2.7.7.65" evidence="1"/>
<dbReference type="Gene3D" id="3.30.70.270">
    <property type="match status" value="1"/>
</dbReference>
<dbReference type="SUPFAM" id="SSF55073">
    <property type="entry name" value="Nucleotide cyclase"/>
    <property type="match status" value="1"/>
</dbReference>
<organism evidence="6 7">
    <name type="scientific">Rubrivivax gelatinosus (strain NBRC 100245 / IL144)</name>
    <dbReference type="NCBI Taxonomy" id="983917"/>
    <lineage>
        <taxon>Bacteria</taxon>
        <taxon>Pseudomonadati</taxon>
        <taxon>Pseudomonadota</taxon>
        <taxon>Betaproteobacteria</taxon>
        <taxon>Burkholderiales</taxon>
        <taxon>Sphaerotilaceae</taxon>
        <taxon>Rubrivivax</taxon>
    </lineage>
</organism>
<dbReference type="Proteomes" id="UP000007883">
    <property type="component" value="Chromosome"/>
</dbReference>
<dbReference type="HOGENOM" id="CLU_029027_0_0_4"/>
<dbReference type="EMBL" id="AP012320">
    <property type="protein sequence ID" value="BAL95084.1"/>
    <property type="molecule type" value="Genomic_DNA"/>
</dbReference>
<evidence type="ECO:0000256" key="1">
    <source>
        <dbReference type="ARBA" id="ARBA00012528"/>
    </source>
</evidence>
<dbReference type="GO" id="GO:0052621">
    <property type="term" value="F:diguanylate cyclase activity"/>
    <property type="evidence" value="ECO:0007669"/>
    <property type="project" value="UniProtKB-EC"/>
</dbReference>
<sequence length="549" mass="59735">MSAATPAQIAKGALRRLAMAKLEPTPEHYARAYAEEAGLPVSPLADPKAQGPAWAALIEKLVKGVERGGRQWTTARKKESLQRVLDGSRGDLQRLQQRLQALASAWDGDRHFEDPEAPPGAADDAPPLEMPPTMPAPLDEAPAADPVVTPEPWRPVVSSLEGALRAGLPPEEPRAAEIADRLAALADAIAAEGVSAERVAEVDELCARARRLFAHRHHLVEQLGTLCRELSRGLVEVAEDDSWARGQCESLEQRLADGVTARSVRAATELLAETRTRQQRVRDERNAARDALKSLIHRMLAEVGALGEHTGRFHESVGRHAEAVARAESLESLAGVVREIVDESRAVQELVGAAQRRMEDEHAKANELETRVRELEGELRRLSDEVSTDALTQVANRRGLAQAFDAERARVDRAGPEAPPLAIGLIDIDNFKRLNDTLGHAAGDLALKSLAGAVRERLRPVDHLARFGGEEFVVLLPATPLAEAQQALTRLQRGLTEALFLHEQREVFVTFSAGVTAWRPGEALEAALERADEALYEAKRSGKNRTCTA</sequence>
<feature type="coiled-coil region" evidence="3">
    <location>
        <begin position="78"/>
        <end position="105"/>
    </location>
</feature>
<dbReference type="InterPro" id="IPR043128">
    <property type="entry name" value="Rev_trsase/Diguanyl_cyclase"/>
</dbReference>
<evidence type="ECO:0000256" key="3">
    <source>
        <dbReference type="SAM" id="Coils"/>
    </source>
</evidence>
<dbReference type="SMART" id="SM00267">
    <property type="entry name" value="GGDEF"/>
    <property type="match status" value="1"/>
</dbReference>
<dbReference type="PROSITE" id="PS50887">
    <property type="entry name" value="GGDEF"/>
    <property type="match status" value="1"/>
</dbReference>
<dbReference type="InterPro" id="IPR029787">
    <property type="entry name" value="Nucleotide_cyclase"/>
</dbReference>
<dbReference type="InterPro" id="IPR000160">
    <property type="entry name" value="GGDEF_dom"/>
</dbReference>
<evidence type="ECO:0000256" key="2">
    <source>
        <dbReference type="ARBA" id="ARBA00034247"/>
    </source>
</evidence>
<protein>
    <recommendedName>
        <fullName evidence="1">diguanylate cyclase</fullName>
        <ecNumber evidence="1">2.7.7.65</ecNumber>
    </recommendedName>
</protein>
<accession>I0HPZ7</accession>
<dbReference type="CDD" id="cd01949">
    <property type="entry name" value="GGDEF"/>
    <property type="match status" value="1"/>
</dbReference>
<evidence type="ECO:0000313" key="7">
    <source>
        <dbReference type="Proteomes" id="UP000007883"/>
    </source>
</evidence>
<keyword evidence="3" id="KW-0175">Coiled coil</keyword>
<evidence type="ECO:0000313" key="6">
    <source>
        <dbReference type="EMBL" id="BAL95084.1"/>
    </source>
</evidence>
<name>I0HPZ7_RUBGI</name>
<feature type="region of interest" description="Disordered" evidence="4">
    <location>
        <begin position="109"/>
        <end position="135"/>
    </location>
</feature>
<dbReference type="RefSeq" id="WP_014427948.1">
    <property type="nucleotide sequence ID" value="NC_017075.1"/>
</dbReference>
<keyword evidence="7" id="KW-1185">Reference proteome</keyword>
<dbReference type="PANTHER" id="PTHR45138">
    <property type="entry name" value="REGULATORY COMPONENTS OF SENSORY TRANSDUCTION SYSTEM"/>
    <property type="match status" value="1"/>
</dbReference>
<dbReference type="KEGG" id="rge:RGE_17430"/>
<dbReference type="FunFam" id="3.30.70.270:FF:000001">
    <property type="entry name" value="Diguanylate cyclase domain protein"/>
    <property type="match status" value="1"/>
</dbReference>